<keyword evidence="3" id="KW-1185">Reference proteome</keyword>
<gene>
    <name evidence="2" type="ORF">LHA35_21915</name>
</gene>
<keyword evidence="2" id="KW-0378">Hydrolase</keyword>
<dbReference type="AlphaFoldDB" id="A0A9X1LCS6"/>
<dbReference type="InterPro" id="IPR023631">
    <property type="entry name" value="Amidase_dom"/>
</dbReference>
<sequence>MAAVGNEAGFTDSVGAFVPGPRAELRGAAEGPLAGLSFAIKDLYDLAGWPTTYGNPDWARTHPVAAATAPAVQALLQAGGFLRGKTRTVELAYGLTGENVWHGTPINPAAPDRFPGGSSCGSAAAVAAGLVDFAMGSDTGGSVRIPASYCGTFGIRPSWGAVSLAGACGLGPSFDTPGWFASRAGVLAKVGDVLLPEDSLPGAALGPLLKPEEPWINALPGTVLALAEPFRVLQGLLGPAIPIGIAPEGLQVLYEHFRCAQAEEAWSTLGSWVAATNPEFGPGVKERFEAARTMDPARAAAGRAFRQGFSARARALLAGGAVLAYPTSPAVAPKLEATQAEQNAVRELTMGVTAIAGLAGLCEVTLPAARDAGIPLGLSLVAAPGRDRALLALATRLAGALGLPV</sequence>
<dbReference type="RefSeq" id="WP_226612038.1">
    <property type="nucleotide sequence ID" value="NZ_JAJAQI010000042.1"/>
</dbReference>
<dbReference type="InterPro" id="IPR036928">
    <property type="entry name" value="AS_sf"/>
</dbReference>
<dbReference type="GO" id="GO:0004040">
    <property type="term" value="F:amidase activity"/>
    <property type="evidence" value="ECO:0007669"/>
    <property type="project" value="UniProtKB-EC"/>
</dbReference>
<evidence type="ECO:0000313" key="3">
    <source>
        <dbReference type="Proteomes" id="UP001139311"/>
    </source>
</evidence>
<feature type="domain" description="Amidase" evidence="1">
    <location>
        <begin position="277"/>
        <end position="391"/>
    </location>
</feature>
<evidence type="ECO:0000259" key="1">
    <source>
        <dbReference type="Pfam" id="PF01425"/>
    </source>
</evidence>
<dbReference type="NCBIfam" id="NF006169">
    <property type="entry name" value="PRK08310.1"/>
    <property type="match status" value="1"/>
</dbReference>
<protein>
    <submittedName>
        <fullName evidence="2">Amidase</fullName>
        <ecNumber evidence="2">3.5.1.4</ecNumber>
    </submittedName>
</protein>
<comment type="caution">
    <text evidence="2">The sequence shown here is derived from an EMBL/GenBank/DDBJ whole genome shotgun (WGS) entry which is preliminary data.</text>
</comment>
<dbReference type="Pfam" id="PF01425">
    <property type="entry name" value="Amidase"/>
    <property type="match status" value="2"/>
</dbReference>
<dbReference type="EC" id="3.5.1.4" evidence="2"/>
<feature type="domain" description="Amidase" evidence="1">
    <location>
        <begin position="27"/>
        <end position="198"/>
    </location>
</feature>
<dbReference type="PANTHER" id="PTHR46310">
    <property type="entry name" value="AMIDASE 1"/>
    <property type="match status" value="1"/>
</dbReference>
<evidence type="ECO:0000313" key="2">
    <source>
        <dbReference type="EMBL" id="MCB4824393.1"/>
    </source>
</evidence>
<reference evidence="2" key="1">
    <citation type="submission" date="2021-10" db="EMBL/GenBank/DDBJ databases">
        <title>Roseicella aerolatum sp. nov., isolated from aerosols of e-waste dismantling site.</title>
        <authorList>
            <person name="Qin T."/>
        </authorList>
    </citation>
    <scope>NUCLEOTIDE SEQUENCE</scope>
    <source>
        <strain evidence="2">GB24</strain>
    </source>
</reference>
<dbReference type="Gene3D" id="3.90.1300.10">
    <property type="entry name" value="Amidase signature (AS) domain"/>
    <property type="match status" value="1"/>
</dbReference>
<accession>A0A9X1LCS6</accession>
<dbReference type="SUPFAM" id="SSF75304">
    <property type="entry name" value="Amidase signature (AS) enzymes"/>
    <property type="match status" value="1"/>
</dbReference>
<proteinExistence type="predicted"/>
<dbReference type="Proteomes" id="UP001139311">
    <property type="component" value="Unassembled WGS sequence"/>
</dbReference>
<dbReference type="PANTHER" id="PTHR46310:SF7">
    <property type="entry name" value="AMIDASE 1"/>
    <property type="match status" value="1"/>
</dbReference>
<dbReference type="EMBL" id="JAJAQI010000042">
    <property type="protein sequence ID" value="MCB4824393.1"/>
    <property type="molecule type" value="Genomic_DNA"/>
</dbReference>
<organism evidence="2 3">
    <name type="scientific">Roseicella aerolata</name>
    <dbReference type="NCBI Taxonomy" id="2883479"/>
    <lineage>
        <taxon>Bacteria</taxon>
        <taxon>Pseudomonadati</taxon>
        <taxon>Pseudomonadota</taxon>
        <taxon>Alphaproteobacteria</taxon>
        <taxon>Acetobacterales</taxon>
        <taxon>Roseomonadaceae</taxon>
        <taxon>Roseicella</taxon>
    </lineage>
</organism>
<name>A0A9X1LCS6_9PROT</name>